<dbReference type="Proteomes" id="UP000004367">
    <property type="component" value="Unassembled WGS sequence"/>
</dbReference>
<evidence type="ECO:0000256" key="4">
    <source>
        <dbReference type="ARBA" id="ARBA00022573"/>
    </source>
</evidence>
<evidence type="ECO:0000256" key="2">
    <source>
        <dbReference type="ARBA" id="ARBA00022448"/>
    </source>
</evidence>
<evidence type="ECO:0000256" key="3">
    <source>
        <dbReference type="ARBA" id="ARBA00022475"/>
    </source>
</evidence>
<dbReference type="eggNOG" id="COG1930">
    <property type="taxonomic scope" value="Bacteria"/>
</dbReference>
<dbReference type="RefSeq" id="WP_009481361.1">
    <property type="nucleotide sequence ID" value="NZ_BAFE01000013.1"/>
</dbReference>
<sequence length="112" mass="11510">MRKHAVTLALLGAIVVVLAVSFFLGGLRQDPAAEEGFGGTDSQVTSILDENGVTPWFQPVVELGSGELESGLFAAQAALGGIALGYCVGRLQGRRRTESAPVGVPVSTATAR</sequence>
<feature type="transmembrane region" description="Helical" evidence="10">
    <location>
        <begin position="71"/>
        <end position="89"/>
    </location>
</feature>
<evidence type="ECO:0000256" key="10">
    <source>
        <dbReference type="SAM" id="Phobius"/>
    </source>
</evidence>
<keyword evidence="9" id="KW-0170">Cobalt</keyword>
<evidence type="ECO:0000256" key="7">
    <source>
        <dbReference type="ARBA" id="ARBA00023065"/>
    </source>
</evidence>
<dbReference type="EMBL" id="BAFE01000013">
    <property type="protein sequence ID" value="GAB47463.1"/>
    <property type="molecule type" value="Genomic_DNA"/>
</dbReference>
<accession>H5UP05</accession>
<name>H5UP05_9MICO</name>
<dbReference type="OrthoDB" id="1551318at2"/>
<keyword evidence="7" id="KW-0406">Ion transport</keyword>
<evidence type="ECO:0000256" key="6">
    <source>
        <dbReference type="ARBA" id="ARBA00022989"/>
    </source>
</evidence>
<evidence type="ECO:0000256" key="9">
    <source>
        <dbReference type="ARBA" id="ARBA00023285"/>
    </source>
</evidence>
<dbReference type="InterPro" id="IPR003705">
    <property type="entry name" value="CbiN"/>
</dbReference>
<dbReference type="PANTHER" id="PTHR38662:SF1">
    <property type="entry name" value="COBALT TRANSPORT PROTEIN CBIN"/>
    <property type="match status" value="1"/>
</dbReference>
<evidence type="ECO:0000256" key="8">
    <source>
        <dbReference type="ARBA" id="ARBA00023136"/>
    </source>
</evidence>
<keyword evidence="5 10" id="KW-0812">Transmembrane</keyword>
<gene>
    <name evidence="11" type="primary">cbiN</name>
    <name evidence="11" type="ORF">MOPEL_013_00050</name>
</gene>
<dbReference type="PANTHER" id="PTHR38662">
    <property type="entry name" value="COBALT TRANSPORT PROTEIN CBIN"/>
    <property type="match status" value="1"/>
</dbReference>
<evidence type="ECO:0000256" key="5">
    <source>
        <dbReference type="ARBA" id="ARBA00022692"/>
    </source>
</evidence>
<keyword evidence="8 10" id="KW-0472">Membrane</keyword>
<evidence type="ECO:0000256" key="1">
    <source>
        <dbReference type="ARBA" id="ARBA00022426"/>
    </source>
</evidence>
<dbReference type="STRING" id="1089455.MOPEL_013_00050"/>
<dbReference type="GO" id="GO:0016020">
    <property type="term" value="C:membrane"/>
    <property type="evidence" value="ECO:0007669"/>
    <property type="project" value="InterPro"/>
</dbReference>
<protein>
    <submittedName>
        <fullName evidence="11">Cobalt transport protein CbiN</fullName>
    </submittedName>
</protein>
<dbReference type="GO" id="GO:0015087">
    <property type="term" value="F:cobalt ion transmembrane transporter activity"/>
    <property type="evidence" value="ECO:0007669"/>
    <property type="project" value="InterPro"/>
</dbReference>
<dbReference type="AlphaFoldDB" id="H5UP05"/>
<comment type="caution">
    <text evidence="11">The sequence shown here is derived from an EMBL/GenBank/DDBJ whole genome shotgun (WGS) entry which is preliminary data.</text>
</comment>
<proteinExistence type="predicted"/>
<keyword evidence="3" id="KW-1003">Cell membrane</keyword>
<keyword evidence="2" id="KW-0813">Transport</keyword>
<evidence type="ECO:0000313" key="12">
    <source>
        <dbReference type="Proteomes" id="UP000004367"/>
    </source>
</evidence>
<dbReference type="GO" id="GO:0009236">
    <property type="term" value="P:cobalamin biosynthetic process"/>
    <property type="evidence" value="ECO:0007669"/>
    <property type="project" value="UniProtKB-KW"/>
</dbReference>
<dbReference type="Pfam" id="PF02553">
    <property type="entry name" value="CbiN"/>
    <property type="match status" value="1"/>
</dbReference>
<reference evidence="11 12" key="1">
    <citation type="submission" date="2012-02" db="EMBL/GenBank/DDBJ databases">
        <title>Whole genome shotgun sequence of Mobilicoccus pelagius NBRC 104925.</title>
        <authorList>
            <person name="Yoshida Y."/>
            <person name="Hosoyama A."/>
            <person name="Tsuchikane K."/>
            <person name="Katsumata H."/>
            <person name="Yamazaki S."/>
            <person name="Fujita N."/>
        </authorList>
    </citation>
    <scope>NUCLEOTIDE SEQUENCE [LARGE SCALE GENOMIC DNA]</scope>
    <source>
        <strain evidence="11 12">NBRC 104925</strain>
    </source>
</reference>
<keyword evidence="12" id="KW-1185">Reference proteome</keyword>
<evidence type="ECO:0000313" key="11">
    <source>
        <dbReference type="EMBL" id="GAB47463.1"/>
    </source>
</evidence>
<organism evidence="11 12">
    <name type="scientific">Mobilicoccus pelagius NBRC 104925</name>
    <dbReference type="NCBI Taxonomy" id="1089455"/>
    <lineage>
        <taxon>Bacteria</taxon>
        <taxon>Bacillati</taxon>
        <taxon>Actinomycetota</taxon>
        <taxon>Actinomycetes</taxon>
        <taxon>Micrococcales</taxon>
        <taxon>Dermatophilaceae</taxon>
        <taxon>Mobilicoccus</taxon>
    </lineage>
</organism>
<keyword evidence="1" id="KW-0171">Cobalt transport</keyword>
<keyword evidence="6 10" id="KW-1133">Transmembrane helix</keyword>
<keyword evidence="4" id="KW-0169">Cobalamin biosynthesis</keyword>